<dbReference type="EMBL" id="AP024601">
    <property type="protein sequence ID" value="BCU82382.1"/>
    <property type="molecule type" value="Genomic_DNA"/>
</dbReference>
<dbReference type="PROSITE" id="PS00197">
    <property type="entry name" value="2FE2S_FER_1"/>
    <property type="match status" value="1"/>
</dbReference>
<dbReference type="PROSITE" id="PS51085">
    <property type="entry name" value="2FE2S_FER_2"/>
    <property type="match status" value="1"/>
</dbReference>
<evidence type="ECO:0000313" key="2">
    <source>
        <dbReference type="EMBL" id="BCU82382.1"/>
    </source>
</evidence>
<dbReference type="Gene3D" id="3.10.20.30">
    <property type="match status" value="1"/>
</dbReference>
<dbReference type="AlphaFoldDB" id="A0A8D5ZNW8"/>
<dbReference type="InterPro" id="IPR006058">
    <property type="entry name" value="2Fe2S_fd_BS"/>
</dbReference>
<evidence type="ECO:0000313" key="3">
    <source>
        <dbReference type="Proteomes" id="UP000677436"/>
    </source>
</evidence>
<feature type="domain" description="2Fe-2S ferredoxin-type" evidence="1">
    <location>
        <begin position="2"/>
        <end position="97"/>
    </location>
</feature>
<dbReference type="InterPro" id="IPR001041">
    <property type="entry name" value="2Fe-2S_ferredoxin-type"/>
</dbReference>
<dbReference type="CDD" id="cd00207">
    <property type="entry name" value="fer2"/>
    <property type="match status" value="1"/>
</dbReference>
<dbReference type="InterPro" id="IPR036010">
    <property type="entry name" value="2Fe-2S_ferredoxin-like_sf"/>
</dbReference>
<accession>A0A8D5ZNW8</accession>
<reference evidence="2" key="1">
    <citation type="journal article" date="2013" name="Int. J. Syst. Evol. Microbiol.">
        <title>Polycladomyces abyssicola gen. nov., sp. nov., a thermophilic filamentous bacterium isolated from hemipelagic sediment.</title>
        <authorList>
            <person name="Tsubouchi T."/>
            <person name="Shimane Y."/>
            <person name="Mori K."/>
            <person name="Usui K."/>
            <person name="Hiraki T."/>
            <person name="Tame A."/>
            <person name="Uematsu K."/>
            <person name="Maruyama T."/>
            <person name="Hatada Y."/>
        </authorList>
    </citation>
    <scope>NUCLEOTIDE SEQUENCE</scope>
    <source>
        <strain evidence="2">JIR-001</strain>
    </source>
</reference>
<dbReference type="RefSeq" id="WP_212772724.1">
    <property type="nucleotide sequence ID" value="NZ_AP024601.1"/>
</dbReference>
<name>A0A8D5ZNW8_9BACL</name>
<proteinExistence type="predicted"/>
<protein>
    <recommendedName>
        <fullName evidence="1">2Fe-2S ferredoxin-type domain-containing protein</fullName>
    </recommendedName>
</protein>
<dbReference type="InterPro" id="IPR012675">
    <property type="entry name" value="Beta-grasp_dom_sf"/>
</dbReference>
<evidence type="ECO:0000259" key="1">
    <source>
        <dbReference type="PROSITE" id="PS51085"/>
    </source>
</evidence>
<reference evidence="2" key="2">
    <citation type="journal article" date="2021" name="Microbiol. Resour. Announc.">
        <title>Complete Genome Sequence of Polycladomyces abyssicola JIR-001T, Isolated from Hemipelagic Sediment in Deep Seawater.</title>
        <authorList>
            <person name="Tsubouchi T."/>
            <person name="Kaneko Y."/>
        </authorList>
    </citation>
    <scope>NUCLEOTIDE SEQUENCE</scope>
    <source>
        <strain evidence="2">JIR-001</strain>
    </source>
</reference>
<organism evidence="2 3">
    <name type="scientific">Polycladomyces abyssicola</name>
    <dbReference type="NCBI Taxonomy" id="1125966"/>
    <lineage>
        <taxon>Bacteria</taxon>
        <taxon>Bacillati</taxon>
        <taxon>Bacillota</taxon>
        <taxon>Bacilli</taxon>
        <taxon>Bacillales</taxon>
        <taxon>Thermoactinomycetaceae</taxon>
        <taxon>Polycladomyces</taxon>
    </lineage>
</organism>
<dbReference type="KEGG" id="pabs:JIR001_21650"/>
<sequence>MPKVIVEEGGDTHQFEVEEGANLLLEATLRSVPVPFYCTTGRCGTCRVKVEDGEDHLNAIGELERYRLGDEETVSGMRLACQVYIYGDVKVRVPASS</sequence>
<dbReference type="GO" id="GO:0051537">
    <property type="term" value="F:2 iron, 2 sulfur cluster binding"/>
    <property type="evidence" value="ECO:0007669"/>
    <property type="project" value="InterPro"/>
</dbReference>
<dbReference type="Proteomes" id="UP000677436">
    <property type="component" value="Chromosome"/>
</dbReference>
<keyword evidence="3" id="KW-1185">Reference proteome</keyword>
<dbReference type="Pfam" id="PF00111">
    <property type="entry name" value="Fer2"/>
    <property type="match status" value="1"/>
</dbReference>
<dbReference type="SUPFAM" id="SSF54292">
    <property type="entry name" value="2Fe-2S ferredoxin-like"/>
    <property type="match status" value="1"/>
</dbReference>
<gene>
    <name evidence="2" type="ORF">JIR001_21650</name>
</gene>